<dbReference type="Gene3D" id="1.10.287.1490">
    <property type="match status" value="1"/>
</dbReference>
<dbReference type="InParanoid" id="A0A078AX68"/>
<organism evidence="3 4">
    <name type="scientific">Stylonychia lemnae</name>
    <name type="common">Ciliate</name>
    <dbReference type="NCBI Taxonomy" id="5949"/>
    <lineage>
        <taxon>Eukaryota</taxon>
        <taxon>Sar</taxon>
        <taxon>Alveolata</taxon>
        <taxon>Ciliophora</taxon>
        <taxon>Intramacronucleata</taxon>
        <taxon>Spirotrichea</taxon>
        <taxon>Stichotrichia</taxon>
        <taxon>Sporadotrichida</taxon>
        <taxon>Oxytrichidae</taxon>
        <taxon>Stylonychinae</taxon>
        <taxon>Stylonychia</taxon>
    </lineage>
</organism>
<reference evidence="3 4" key="1">
    <citation type="submission" date="2014-06" db="EMBL/GenBank/DDBJ databases">
        <authorList>
            <person name="Swart Estienne"/>
        </authorList>
    </citation>
    <scope>NUCLEOTIDE SEQUENCE [LARGE SCALE GENOMIC DNA]</scope>
    <source>
        <strain evidence="3 4">130c</strain>
    </source>
</reference>
<evidence type="ECO:0000313" key="4">
    <source>
        <dbReference type="Proteomes" id="UP000039865"/>
    </source>
</evidence>
<feature type="coiled-coil region" evidence="1">
    <location>
        <begin position="144"/>
        <end position="178"/>
    </location>
</feature>
<proteinExistence type="predicted"/>
<dbReference type="GO" id="GO:0005815">
    <property type="term" value="C:microtubule organizing center"/>
    <property type="evidence" value="ECO:0007669"/>
    <property type="project" value="TreeGrafter"/>
</dbReference>
<evidence type="ECO:0000256" key="1">
    <source>
        <dbReference type="SAM" id="Coils"/>
    </source>
</evidence>
<feature type="coiled-coil region" evidence="1">
    <location>
        <begin position="486"/>
        <end position="534"/>
    </location>
</feature>
<dbReference type="Proteomes" id="UP000039865">
    <property type="component" value="Unassembled WGS sequence"/>
</dbReference>
<dbReference type="GO" id="GO:0060271">
    <property type="term" value="P:cilium assembly"/>
    <property type="evidence" value="ECO:0007669"/>
    <property type="project" value="TreeGrafter"/>
</dbReference>
<evidence type="ECO:0008006" key="5">
    <source>
        <dbReference type="Google" id="ProtNLM"/>
    </source>
</evidence>
<gene>
    <name evidence="3" type="primary">Contig10583.g11299</name>
    <name evidence="3" type="ORF">STYLEM_15862</name>
</gene>
<protein>
    <recommendedName>
        <fullName evidence="5">Progesterone-induced-blocking factor 1</fullName>
    </recommendedName>
</protein>
<feature type="coiled-coil region" evidence="1">
    <location>
        <begin position="560"/>
        <end position="587"/>
    </location>
</feature>
<dbReference type="PANTHER" id="PTHR18950:SF0">
    <property type="entry name" value="PROGESTERONE IMMUNOMODULATORY BINDING FACTOR 1"/>
    <property type="match status" value="1"/>
</dbReference>
<dbReference type="OMA" id="KCERDTF"/>
<keyword evidence="4" id="KW-1185">Reference proteome</keyword>
<accession>A0A078AX68</accession>
<feature type="region of interest" description="Disordered" evidence="2">
    <location>
        <begin position="812"/>
        <end position="862"/>
    </location>
</feature>
<dbReference type="EMBL" id="CCKQ01014959">
    <property type="protein sequence ID" value="CDW86764.1"/>
    <property type="molecule type" value="Genomic_DNA"/>
</dbReference>
<dbReference type="OrthoDB" id="299638at2759"/>
<feature type="coiled-coil region" evidence="1">
    <location>
        <begin position="659"/>
        <end position="782"/>
    </location>
</feature>
<name>A0A078AX68_STYLE</name>
<dbReference type="AlphaFoldDB" id="A0A078AX68"/>
<feature type="coiled-coil region" evidence="1">
    <location>
        <begin position="259"/>
        <end position="440"/>
    </location>
</feature>
<dbReference type="PANTHER" id="PTHR18950">
    <property type="entry name" value="PROGESTERONE-INDUCED BLOCKING FACTOR 1"/>
    <property type="match status" value="1"/>
</dbReference>
<sequence length="876" mass="103762">MQPDQFDDNLLGSGRNPLIPRSQVLDVLKNLNIKEGIFTEDELRQLENGYSVSETDGDDNDMMSVRSGQSNHLGARSIQSPMTDFYENMGRQARTHHGRFTDDLINRITSQNEGHIQSQPQLDEQRLRMNQERSMLHAEIATQKSKYLKRMTNLERLLDQLKSEKRELQSVIETQKQNFKLQLVQQDQKTQDQLREIKEQQYKLQGQVPQFKEKLDMYKKELTQSNLIISEETYVELKAKHEDQKSLKEYLQVRIYEQLDKYHHEIENLRRSNDELVEVNMNLKMKSDRDQREIESLKKIAREREEDSRRRIDALERRTKELEQDLHRVTTQNKVMMEKGISMKEVDEHHKQLEIDYRSLQNKHKMVEDQLLRLQDQKLEVERRSESLRREIDILNQDKTFLTRENVSIEERYKRVEDKLDRTEAELLEQKRIANNYMERVLSTNDDVKGKFEQQYTQEINDLKDRHARELDLAKQNLTDIYEKRLDYMRELKDSYERRIMKLEQDYTDKNKSYEELLMEYRQLQKTADEEIGRTKLAVASRGDECQRIRHLYEDNMLLVKDLKIENEALKSKIDILKSEYYKLESMNRQGNADIKAELAVCKERLGNYELIEKELDQAIMNVANNDNIDGDPIDSVGNALIQTITSAPTTAKRRIQQSLLLANRLQSKQKEVEALQKEIKTMKDKLENYESELKFQKRVIDKTNQPASYMMADLEKSERELQFASKKIKKLEEEIKRLNKDNDALVQVSQFYINQCLLQQKKGLADDLQKLMAKRQDIENLQTALQGIISHSSNRKIDVDELKHKLADSIRQNMKGNKGSFKENSQKRFNKSRSRSPRQFLSSYDEIPEKGSAVKHQQDPDVPAWYKSLQKHNHK</sequence>
<evidence type="ECO:0000256" key="2">
    <source>
        <dbReference type="SAM" id="MobiDB-lite"/>
    </source>
</evidence>
<evidence type="ECO:0000313" key="3">
    <source>
        <dbReference type="EMBL" id="CDW86764.1"/>
    </source>
</evidence>
<keyword evidence="1" id="KW-0175">Coiled coil</keyword>
<dbReference type="InterPro" id="IPR026205">
    <property type="entry name" value="PIBF1"/>
</dbReference>